<evidence type="ECO:0000313" key="7">
    <source>
        <dbReference type="EMBL" id="CAI8017752.1"/>
    </source>
</evidence>
<evidence type="ECO:0000256" key="5">
    <source>
        <dbReference type="PIRNR" id="PIRNR015952"/>
    </source>
</evidence>
<evidence type="ECO:0000256" key="2">
    <source>
        <dbReference type="ARBA" id="ARBA00008105"/>
    </source>
</evidence>
<feature type="region of interest" description="Disordered" evidence="6">
    <location>
        <begin position="260"/>
        <end position="290"/>
    </location>
</feature>
<keyword evidence="8" id="KW-1185">Reference proteome</keyword>
<dbReference type="GO" id="GO:0032040">
    <property type="term" value="C:small-subunit processome"/>
    <property type="evidence" value="ECO:0007669"/>
    <property type="project" value="UniProtKB-UniRule"/>
</dbReference>
<dbReference type="Pfam" id="PF03998">
    <property type="entry name" value="Utp11"/>
    <property type="match status" value="1"/>
</dbReference>
<dbReference type="InterPro" id="IPR007144">
    <property type="entry name" value="SSU_processome_Utp11"/>
</dbReference>
<dbReference type="Proteomes" id="UP001174909">
    <property type="component" value="Unassembled WGS sequence"/>
</dbReference>
<comment type="subunit">
    <text evidence="5">Component of the ribosomal small subunit (SSU) processome.</text>
</comment>
<dbReference type="PANTHER" id="PTHR12838:SF0">
    <property type="entry name" value="U3 SMALL NUCLEOLAR RNA-ASSOCIATED PROTEIN 11-RELATED"/>
    <property type="match status" value="1"/>
</dbReference>
<accession>A0AA35RV45</accession>
<comment type="caution">
    <text evidence="7">The sequence shown here is derived from an EMBL/GenBank/DDBJ whole genome shotgun (WGS) entry which is preliminary data.</text>
</comment>
<evidence type="ECO:0000256" key="6">
    <source>
        <dbReference type="SAM" id="MobiDB-lite"/>
    </source>
</evidence>
<dbReference type="AlphaFoldDB" id="A0AA35RV45"/>
<reference evidence="7" key="1">
    <citation type="submission" date="2023-03" db="EMBL/GenBank/DDBJ databases">
        <authorList>
            <person name="Steffen K."/>
            <person name="Cardenas P."/>
        </authorList>
    </citation>
    <scope>NUCLEOTIDE SEQUENCE</scope>
</reference>
<organism evidence="7 8">
    <name type="scientific">Geodia barretti</name>
    <name type="common">Barrett's horny sponge</name>
    <dbReference type="NCBI Taxonomy" id="519541"/>
    <lineage>
        <taxon>Eukaryota</taxon>
        <taxon>Metazoa</taxon>
        <taxon>Porifera</taxon>
        <taxon>Demospongiae</taxon>
        <taxon>Heteroscleromorpha</taxon>
        <taxon>Tetractinellida</taxon>
        <taxon>Astrophorina</taxon>
        <taxon>Geodiidae</taxon>
        <taxon>Geodia</taxon>
    </lineage>
</organism>
<gene>
    <name evidence="7" type="ORF">GBAR_LOCUS10727</name>
</gene>
<protein>
    <recommendedName>
        <fullName evidence="5">U3 small nucleolar RNA-associated protein 11</fullName>
        <shortName evidence="5">U3 snoRNA-associated protein 11</shortName>
    </recommendedName>
</protein>
<evidence type="ECO:0000313" key="8">
    <source>
        <dbReference type="Proteomes" id="UP001174909"/>
    </source>
</evidence>
<keyword evidence="4 5" id="KW-0539">Nucleus</keyword>
<dbReference type="PANTHER" id="PTHR12838">
    <property type="entry name" value="U3 SMALL NUCLEOLAR RNA-ASSOCIATED PROTEIN 11"/>
    <property type="match status" value="1"/>
</dbReference>
<name>A0AA35RV45_GEOBA</name>
<keyword evidence="3 5" id="KW-0698">rRNA processing</keyword>
<comment type="similarity">
    <text evidence="2 5">Belongs to the UTP11 family.</text>
</comment>
<evidence type="ECO:0000256" key="1">
    <source>
        <dbReference type="ARBA" id="ARBA00004604"/>
    </source>
</evidence>
<dbReference type="PIRSF" id="PIRSF015952">
    <property type="entry name" value="U3snoRNP11"/>
    <property type="match status" value="1"/>
</dbReference>
<evidence type="ECO:0000256" key="3">
    <source>
        <dbReference type="ARBA" id="ARBA00022552"/>
    </source>
</evidence>
<proteinExistence type="inferred from homology"/>
<comment type="function">
    <text evidence="5">Involved in nucleolar processing of pre-18S ribosomal RNA.</text>
</comment>
<dbReference type="GO" id="GO:0006364">
    <property type="term" value="P:rRNA processing"/>
    <property type="evidence" value="ECO:0007669"/>
    <property type="project" value="UniProtKB-UniRule"/>
</dbReference>
<dbReference type="EMBL" id="CASHTH010001654">
    <property type="protein sequence ID" value="CAI8017752.1"/>
    <property type="molecule type" value="Genomic_DNA"/>
</dbReference>
<evidence type="ECO:0000256" key="4">
    <source>
        <dbReference type="ARBA" id="ARBA00023242"/>
    </source>
</evidence>
<comment type="subcellular location">
    <subcellularLocation>
        <location evidence="1 5">Nucleus</location>
        <location evidence="1 5">Nucleolus</location>
    </subcellularLocation>
</comment>
<sequence length="290" mass="34542">MNSMEEFERRNFPLPAPAAFVLNKAHQEETLSPLIQCRGTLPERWLEAMSSYKKSGKSLKRTHRERGQPSARKHLGLLEKHKDYVLRARDYNKKKKYIKSLQEKARNKNPDEFYYRMINEKLKNGRHVIPQEEEKFTDDQLKVMKTQDIKYVEMKYRIERKKVERLRSGLHLISSQPTNTHTIFVDSVEEAGHFETEPKMVQHSYNRLTSQQLSVGPPLSHTPEAIEKAKRKCETSYRELNQRIHRSKELLRIARKMKTQKDLMAKGKKRRIEGDGKTPRTYIWRKERKR</sequence>